<evidence type="ECO:0000313" key="11">
    <source>
        <dbReference type="EMBL" id="KOR90529.1"/>
    </source>
</evidence>
<keyword evidence="8" id="KW-0129">CBS domain</keyword>
<dbReference type="InterPro" id="IPR006669">
    <property type="entry name" value="MgtE_transporter"/>
</dbReference>
<dbReference type="AlphaFoldDB" id="A0A0M1P922"/>
<dbReference type="InterPro" id="IPR000644">
    <property type="entry name" value="CBS_dom"/>
</dbReference>
<dbReference type="PROSITE" id="PS51371">
    <property type="entry name" value="CBS"/>
    <property type="match status" value="2"/>
</dbReference>
<keyword evidence="9" id="KW-0479">Metal-binding</keyword>
<dbReference type="InterPro" id="IPR006668">
    <property type="entry name" value="Mg_transptr_MgtE_intracell_dom"/>
</dbReference>
<evidence type="ECO:0000313" key="12">
    <source>
        <dbReference type="Proteomes" id="UP000036932"/>
    </source>
</evidence>
<evidence type="ECO:0000256" key="6">
    <source>
        <dbReference type="ARBA" id="ARBA00022989"/>
    </source>
</evidence>
<dbReference type="GO" id="GO:0005886">
    <property type="term" value="C:plasma membrane"/>
    <property type="evidence" value="ECO:0007669"/>
    <property type="project" value="UniProtKB-SubCell"/>
</dbReference>
<sequence length="451" mass="50873">MNSRTIERRMPVIKESLKAKTSNDFQRIIHEFLPTDLAYVHSRLSDTEQFLFLQFLNVEQLTDLILIMDHDKQIDLFHKLGKEKTALVLDWMNNEDLAVLLQDLSIQQKTELLEGMREEESQFVLNMIEYPSETAGRIMTNRYVWIPQHYTVSEVVEKLKSYASISETINYLYVIDEDRKLLGVVSYRGLILAEPDQYIVEIMHSPVLSVPVDTDQEEVAFLIQKYNMVAIPVVEKDERLVGIVTVDEVLDIIVKEADEDFRKMNATGGKTINFNTKATVAAYRRLPWLILLLFIGLISGTIISRFEETLAQVVALAFFMPMIAGMTGNTGTQSLAVIVRGLTTKQLTRSVVLRLLARELKVGLMIGIICGVLIALIAYLWQGNMYLGFVVGSSLIATLIVGTMAGTIIPLILYKFKVDPAVASGPLITTINDILSLVIYFGIATMFLSYM</sequence>
<dbReference type="InterPro" id="IPR038076">
    <property type="entry name" value="MgtE_N_sf"/>
</dbReference>
<keyword evidence="7 9" id="KW-0472">Membrane</keyword>
<dbReference type="RefSeq" id="WP_054403440.1">
    <property type="nucleotide sequence ID" value="NZ_LIUT01000001.1"/>
</dbReference>
<reference evidence="12" key="1">
    <citation type="submission" date="2015-08" db="EMBL/GenBank/DDBJ databases">
        <title>Genome sequencing project for genomic taxonomy and phylogenomics of Bacillus-like bacteria.</title>
        <authorList>
            <person name="Liu B."/>
            <person name="Wang J."/>
            <person name="Zhu Y."/>
            <person name="Liu G."/>
            <person name="Chen Q."/>
            <person name="Chen Z."/>
            <person name="Lan J."/>
            <person name="Che J."/>
            <person name="Ge C."/>
            <person name="Shi H."/>
            <person name="Pan Z."/>
            <person name="Liu X."/>
        </authorList>
    </citation>
    <scope>NUCLEOTIDE SEQUENCE [LARGE SCALE GENOMIC DNA]</scope>
    <source>
        <strain evidence="12">FJAT-22460</strain>
    </source>
</reference>
<evidence type="ECO:0000259" key="10">
    <source>
        <dbReference type="PROSITE" id="PS51371"/>
    </source>
</evidence>
<dbReference type="GO" id="GO:0015095">
    <property type="term" value="F:magnesium ion transmembrane transporter activity"/>
    <property type="evidence" value="ECO:0007669"/>
    <property type="project" value="UniProtKB-UniRule"/>
</dbReference>
<dbReference type="Gene3D" id="1.10.357.20">
    <property type="entry name" value="SLC41 divalent cation transporters, integral membrane domain"/>
    <property type="match status" value="1"/>
</dbReference>
<dbReference type="InterPro" id="IPR006667">
    <property type="entry name" value="SLC41_membr_dom"/>
</dbReference>
<proteinExistence type="inferred from homology"/>
<dbReference type="NCBIfam" id="TIGR00400">
    <property type="entry name" value="mgtE"/>
    <property type="match status" value="1"/>
</dbReference>
<comment type="caution">
    <text evidence="11">The sequence shown here is derived from an EMBL/GenBank/DDBJ whole genome shotgun (WGS) entry which is preliminary data.</text>
</comment>
<keyword evidence="3 9" id="KW-0813">Transport</keyword>
<evidence type="ECO:0000256" key="9">
    <source>
        <dbReference type="RuleBase" id="RU362011"/>
    </source>
</evidence>
<keyword evidence="5 9" id="KW-0460">Magnesium</keyword>
<protein>
    <recommendedName>
        <fullName evidence="9">Magnesium transporter MgtE</fullName>
    </recommendedName>
</protein>
<evidence type="ECO:0000256" key="1">
    <source>
        <dbReference type="ARBA" id="ARBA00004141"/>
    </source>
</evidence>
<dbReference type="SMART" id="SM00924">
    <property type="entry name" value="MgtE_N"/>
    <property type="match status" value="1"/>
</dbReference>
<organism evidence="11 12">
    <name type="scientific">Paenibacillus solani</name>
    <dbReference type="NCBI Taxonomy" id="1705565"/>
    <lineage>
        <taxon>Bacteria</taxon>
        <taxon>Bacillati</taxon>
        <taxon>Bacillota</taxon>
        <taxon>Bacilli</taxon>
        <taxon>Bacillales</taxon>
        <taxon>Paenibacillaceae</taxon>
        <taxon>Paenibacillus</taxon>
    </lineage>
</organism>
<evidence type="ECO:0000256" key="5">
    <source>
        <dbReference type="ARBA" id="ARBA00022842"/>
    </source>
</evidence>
<dbReference type="Gene3D" id="1.25.60.10">
    <property type="entry name" value="MgtE N-terminal domain-like"/>
    <property type="match status" value="1"/>
</dbReference>
<name>A0A0M1P922_9BACL</name>
<dbReference type="OrthoDB" id="9790355at2"/>
<gene>
    <name evidence="11" type="ORF">AM231_16260</name>
</gene>
<dbReference type="Pfam" id="PF00571">
    <property type="entry name" value="CBS"/>
    <property type="match status" value="2"/>
</dbReference>
<comment type="similarity">
    <text evidence="2 9">Belongs to the SLC41A transporter family.</text>
</comment>
<feature type="domain" description="CBS" evidence="10">
    <location>
        <begin position="203"/>
        <end position="259"/>
    </location>
</feature>
<dbReference type="GO" id="GO:0046872">
    <property type="term" value="F:metal ion binding"/>
    <property type="evidence" value="ECO:0007669"/>
    <property type="project" value="UniProtKB-KW"/>
</dbReference>
<dbReference type="Proteomes" id="UP000036932">
    <property type="component" value="Unassembled WGS sequence"/>
</dbReference>
<keyword evidence="4 9" id="KW-0812">Transmembrane</keyword>
<dbReference type="InterPro" id="IPR046342">
    <property type="entry name" value="CBS_dom_sf"/>
</dbReference>
<dbReference type="SMART" id="SM00116">
    <property type="entry name" value="CBS"/>
    <property type="match status" value="2"/>
</dbReference>
<feature type="transmembrane region" description="Helical" evidence="9">
    <location>
        <begin position="387"/>
        <end position="414"/>
    </location>
</feature>
<feature type="transmembrane region" description="Helical" evidence="9">
    <location>
        <begin position="310"/>
        <end position="339"/>
    </location>
</feature>
<dbReference type="PANTHER" id="PTHR43773:SF1">
    <property type="entry name" value="MAGNESIUM TRANSPORTER MGTE"/>
    <property type="match status" value="1"/>
</dbReference>
<feature type="transmembrane region" description="Helical" evidence="9">
    <location>
        <begin position="286"/>
        <end position="304"/>
    </location>
</feature>
<keyword evidence="6 9" id="KW-1133">Transmembrane helix</keyword>
<dbReference type="PANTHER" id="PTHR43773">
    <property type="entry name" value="MAGNESIUM TRANSPORTER MGTE"/>
    <property type="match status" value="1"/>
</dbReference>
<evidence type="ECO:0000256" key="3">
    <source>
        <dbReference type="ARBA" id="ARBA00022448"/>
    </source>
</evidence>
<evidence type="ECO:0000256" key="7">
    <source>
        <dbReference type="ARBA" id="ARBA00023136"/>
    </source>
</evidence>
<feature type="transmembrane region" description="Helical" evidence="9">
    <location>
        <begin position="426"/>
        <end position="450"/>
    </location>
</feature>
<dbReference type="EMBL" id="LIUT01000001">
    <property type="protein sequence ID" value="KOR90529.1"/>
    <property type="molecule type" value="Genomic_DNA"/>
</dbReference>
<evidence type="ECO:0000256" key="8">
    <source>
        <dbReference type="PROSITE-ProRule" id="PRU00703"/>
    </source>
</evidence>
<dbReference type="PATRIC" id="fig|1705565.3.peg.5340"/>
<dbReference type="Gene3D" id="3.10.580.10">
    <property type="entry name" value="CBS-domain"/>
    <property type="match status" value="1"/>
</dbReference>
<dbReference type="Pfam" id="PF03448">
    <property type="entry name" value="MgtE_N"/>
    <property type="match status" value="1"/>
</dbReference>
<dbReference type="InterPro" id="IPR036739">
    <property type="entry name" value="SLC41_membr_dom_sf"/>
</dbReference>
<evidence type="ECO:0000256" key="4">
    <source>
        <dbReference type="ARBA" id="ARBA00022692"/>
    </source>
</evidence>
<keyword evidence="12" id="KW-1185">Reference proteome</keyword>
<dbReference type="SUPFAM" id="SSF158791">
    <property type="entry name" value="MgtE N-terminal domain-like"/>
    <property type="match status" value="1"/>
</dbReference>
<evidence type="ECO:0000256" key="2">
    <source>
        <dbReference type="ARBA" id="ARBA00009749"/>
    </source>
</evidence>
<dbReference type="SUPFAM" id="SSF161093">
    <property type="entry name" value="MgtE membrane domain-like"/>
    <property type="match status" value="1"/>
</dbReference>
<feature type="domain" description="CBS" evidence="10">
    <location>
        <begin position="139"/>
        <end position="202"/>
    </location>
</feature>
<dbReference type="CDD" id="cd04606">
    <property type="entry name" value="CBS_pair_Mg_transporter"/>
    <property type="match status" value="1"/>
</dbReference>
<comment type="subunit">
    <text evidence="9">Homodimer.</text>
</comment>
<dbReference type="SUPFAM" id="SSF54631">
    <property type="entry name" value="CBS-domain pair"/>
    <property type="match status" value="1"/>
</dbReference>
<keyword evidence="9" id="KW-1003">Cell membrane</keyword>
<accession>A0A0M1P922</accession>
<dbReference type="Pfam" id="PF01769">
    <property type="entry name" value="MgtE"/>
    <property type="match status" value="1"/>
</dbReference>
<comment type="function">
    <text evidence="9">Acts as a magnesium transporter.</text>
</comment>
<comment type="subcellular location">
    <subcellularLocation>
        <location evidence="9">Cell membrane</location>
        <topology evidence="9">Multi-pass membrane protein</topology>
    </subcellularLocation>
    <subcellularLocation>
        <location evidence="1">Membrane</location>
        <topology evidence="1">Multi-pass membrane protein</topology>
    </subcellularLocation>
</comment>
<feature type="transmembrane region" description="Helical" evidence="9">
    <location>
        <begin position="360"/>
        <end position="381"/>
    </location>
</feature>